<dbReference type="SUPFAM" id="SSF57863">
    <property type="entry name" value="ArfGap/RecO-like zinc finger"/>
    <property type="match status" value="1"/>
</dbReference>
<keyword evidence="5 7" id="KW-0234">DNA repair</keyword>
<name>A0A1W1VC34_DESTI</name>
<dbReference type="InterPro" id="IPR012340">
    <property type="entry name" value="NA-bd_OB-fold"/>
</dbReference>
<evidence type="ECO:0000259" key="8">
    <source>
        <dbReference type="Pfam" id="PF11967"/>
    </source>
</evidence>
<dbReference type="Gene3D" id="1.20.1440.120">
    <property type="entry name" value="Recombination protein O, C-terminal domain"/>
    <property type="match status" value="1"/>
</dbReference>
<protein>
    <recommendedName>
        <fullName evidence="2 7">DNA repair protein RecO</fullName>
    </recommendedName>
    <alternativeName>
        <fullName evidence="6 7">Recombination protein O</fullName>
    </alternativeName>
</protein>
<feature type="domain" description="DNA replication/recombination mediator RecO N-terminal" evidence="8">
    <location>
        <begin position="4"/>
        <end position="83"/>
    </location>
</feature>
<evidence type="ECO:0000256" key="7">
    <source>
        <dbReference type="HAMAP-Rule" id="MF_00201"/>
    </source>
</evidence>
<sequence length="250" mass="28285">MSCMKNLVVTEGIILRSRNYKEADQLITIYTQKLGKITAIAKGVRKTKSKLRGGLQIFSHSNLSLYIGKNLATVTQSENINSFLPLRSEFDRMNYASFISELIDALLPEAENDEELFTLILKSKYLLSFLEPLSTTHLIVVRLLDYLGYKPELESCTECGQGLDNNLIFSPNLGGLICSECKKNLTFKTINISGESKIVLQKMMDMDLLKFSRIKISPNALKEIDNILDEYITYILGKRLKSKQVLDTIL</sequence>
<dbReference type="Pfam" id="PF11967">
    <property type="entry name" value="RecO_N"/>
    <property type="match status" value="1"/>
</dbReference>
<dbReference type="STRING" id="656914.SAMN00017405_1407"/>
<keyword evidence="4 7" id="KW-0233">DNA recombination</keyword>
<reference evidence="9 10" key="1">
    <citation type="submission" date="2017-04" db="EMBL/GenBank/DDBJ databases">
        <authorList>
            <person name="Afonso C.L."/>
            <person name="Miller P.J."/>
            <person name="Scott M.A."/>
            <person name="Spackman E."/>
            <person name="Goraichik I."/>
            <person name="Dimitrov K.M."/>
            <person name="Suarez D.L."/>
            <person name="Swayne D.E."/>
        </authorList>
    </citation>
    <scope>NUCLEOTIDE SEQUENCE [LARGE SCALE GENOMIC DNA]</scope>
    <source>
        <strain evidence="9 10">DSM 11270</strain>
    </source>
</reference>
<dbReference type="Gene3D" id="2.40.50.140">
    <property type="entry name" value="Nucleic acid-binding proteins"/>
    <property type="match status" value="1"/>
</dbReference>
<dbReference type="NCBIfam" id="TIGR00613">
    <property type="entry name" value="reco"/>
    <property type="match status" value="1"/>
</dbReference>
<evidence type="ECO:0000256" key="4">
    <source>
        <dbReference type="ARBA" id="ARBA00023172"/>
    </source>
</evidence>
<gene>
    <name evidence="7" type="primary">recO</name>
    <name evidence="9" type="ORF">SAMN00017405_1407</name>
</gene>
<dbReference type="InterPro" id="IPR042242">
    <property type="entry name" value="RecO_C"/>
</dbReference>
<evidence type="ECO:0000256" key="6">
    <source>
        <dbReference type="ARBA" id="ARBA00033409"/>
    </source>
</evidence>
<dbReference type="InterPro" id="IPR003717">
    <property type="entry name" value="RecO"/>
</dbReference>
<accession>A0A1W1VC34</accession>
<keyword evidence="3 7" id="KW-0227">DNA damage</keyword>
<comment type="similarity">
    <text evidence="1 7">Belongs to the RecO family.</text>
</comment>
<organism evidence="9 10">
    <name type="scientific">Desulfonispora thiosulfatigenes DSM 11270</name>
    <dbReference type="NCBI Taxonomy" id="656914"/>
    <lineage>
        <taxon>Bacteria</taxon>
        <taxon>Bacillati</taxon>
        <taxon>Bacillota</taxon>
        <taxon>Clostridia</taxon>
        <taxon>Eubacteriales</taxon>
        <taxon>Peptococcaceae</taxon>
        <taxon>Desulfonispora</taxon>
    </lineage>
</organism>
<evidence type="ECO:0000256" key="3">
    <source>
        <dbReference type="ARBA" id="ARBA00022763"/>
    </source>
</evidence>
<dbReference type="SUPFAM" id="SSF50249">
    <property type="entry name" value="Nucleic acid-binding proteins"/>
    <property type="match status" value="1"/>
</dbReference>
<dbReference type="Pfam" id="PF02565">
    <property type="entry name" value="RecO_C"/>
    <property type="match status" value="1"/>
</dbReference>
<dbReference type="GO" id="GO:0043590">
    <property type="term" value="C:bacterial nucleoid"/>
    <property type="evidence" value="ECO:0007669"/>
    <property type="project" value="TreeGrafter"/>
</dbReference>
<dbReference type="InterPro" id="IPR022572">
    <property type="entry name" value="DNA_rep/recomb_RecO_N"/>
</dbReference>
<keyword evidence="10" id="KW-1185">Reference proteome</keyword>
<dbReference type="HAMAP" id="MF_00201">
    <property type="entry name" value="RecO"/>
    <property type="match status" value="1"/>
</dbReference>
<evidence type="ECO:0000313" key="10">
    <source>
        <dbReference type="Proteomes" id="UP000192731"/>
    </source>
</evidence>
<dbReference type="PANTHER" id="PTHR33991">
    <property type="entry name" value="DNA REPAIR PROTEIN RECO"/>
    <property type="match status" value="1"/>
</dbReference>
<dbReference type="AlphaFoldDB" id="A0A1W1VC34"/>
<evidence type="ECO:0000256" key="1">
    <source>
        <dbReference type="ARBA" id="ARBA00007452"/>
    </source>
</evidence>
<proteinExistence type="inferred from homology"/>
<comment type="function">
    <text evidence="7">Involved in DNA repair and RecF pathway recombination.</text>
</comment>
<dbReference type="GO" id="GO:0006302">
    <property type="term" value="P:double-strand break repair"/>
    <property type="evidence" value="ECO:0007669"/>
    <property type="project" value="TreeGrafter"/>
</dbReference>
<evidence type="ECO:0000256" key="5">
    <source>
        <dbReference type="ARBA" id="ARBA00023204"/>
    </source>
</evidence>
<dbReference type="EMBL" id="FWWT01000017">
    <property type="protein sequence ID" value="SMB91027.1"/>
    <property type="molecule type" value="Genomic_DNA"/>
</dbReference>
<evidence type="ECO:0000256" key="2">
    <source>
        <dbReference type="ARBA" id="ARBA00021310"/>
    </source>
</evidence>
<dbReference type="Proteomes" id="UP000192731">
    <property type="component" value="Unassembled WGS sequence"/>
</dbReference>
<dbReference type="InterPro" id="IPR037278">
    <property type="entry name" value="ARFGAP/RecO"/>
</dbReference>
<dbReference type="GO" id="GO:0006310">
    <property type="term" value="P:DNA recombination"/>
    <property type="evidence" value="ECO:0007669"/>
    <property type="project" value="UniProtKB-UniRule"/>
</dbReference>
<evidence type="ECO:0000313" key="9">
    <source>
        <dbReference type="EMBL" id="SMB91027.1"/>
    </source>
</evidence>
<dbReference type="PANTHER" id="PTHR33991:SF1">
    <property type="entry name" value="DNA REPAIR PROTEIN RECO"/>
    <property type="match status" value="1"/>
</dbReference>